<evidence type="ECO:0000256" key="1">
    <source>
        <dbReference type="SAM" id="Phobius"/>
    </source>
</evidence>
<gene>
    <name evidence="2" type="ORF">EFBL_1916</name>
</gene>
<comment type="caution">
    <text evidence="2">The sequence shown here is derived from an EMBL/GenBank/DDBJ whole genome shotgun (WGS) entry which is preliminary data.</text>
</comment>
<protein>
    <submittedName>
        <fullName evidence="2">Uncharacterized protein</fullName>
    </submittedName>
</protein>
<dbReference type="OrthoDB" id="2382080at2"/>
<dbReference type="EMBL" id="BDUF01000055">
    <property type="protein sequence ID" value="GAX90290.1"/>
    <property type="molecule type" value="Genomic_DNA"/>
</dbReference>
<keyword evidence="1" id="KW-0472">Membrane</keyword>
<feature type="transmembrane region" description="Helical" evidence="1">
    <location>
        <begin position="12"/>
        <end position="29"/>
    </location>
</feature>
<evidence type="ECO:0000313" key="2">
    <source>
        <dbReference type="EMBL" id="GAX90290.1"/>
    </source>
</evidence>
<keyword evidence="1" id="KW-1133">Transmembrane helix</keyword>
<evidence type="ECO:0000313" key="3">
    <source>
        <dbReference type="Proteomes" id="UP000217785"/>
    </source>
</evidence>
<dbReference type="Proteomes" id="UP000217785">
    <property type="component" value="Unassembled WGS sequence"/>
</dbReference>
<proteinExistence type="predicted"/>
<keyword evidence="3" id="KW-1185">Reference proteome</keyword>
<reference evidence="3" key="1">
    <citation type="submission" date="2017-07" db="EMBL/GenBank/DDBJ databases">
        <title>Draft genome sequence of Effusibacillus lacus strain skLN1.</title>
        <authorList>
            <person name="Watanabe M."/>
            <person name="Kojima H."/>
            <person name="Fukui M."/>
        </authorList>
    </citation>
    <scope>NUCLEOTIDE SEQUENCE [LARGE SCALE GENOMIC DNA]</scope>
    <source>
        <strain evidence="3">skLN1</strain>
    </source>
</reference>
<name>A0A292YP85_9BACL</name>
<accession>A0A292YP85</accession>
<sequence>MIIKILKYAGMAAVIGLLLQTMFTTYYLAKIDSGLNASLDSTAKLIEVQKVIIEKNGALQEVVETTKQMDQQLLVSLEATKTIHSNIEQINKWNYQTLVLNRNMMGIGAESDRSLQDISSGMSQLKQSTAKLNRSLARLKELVRQDRANLELMKQYTDEMNRKVPEVTP</sequence>
<dbReference type="AlphaFoldDB" id="A0A292YP85"/>
<dbReference type="RefSeq" id="WP_096182010.1">
    <property type="nucleotide sequence ID" value="NZ_BDUF01000055.1"/>
</dbReference>
<keyword evidence="1" id="KW-0812">Transmembrane</keyword>
<organism evidence="2 3">
    <name type="scientific">Effusibacillus lacus</name>
    <dbReference type="NCBI Taxonomy" id="1348429"/>
    <lineage>
        <taxon>Bacteria</taxon>
        <taxon>Bacillati</taxon>
        <taxon>Bacillota</taxon>
        <taxon>Bacilli</taxon>
        <taxon>Bacillales</taxon>
        <taxon>Alicyclobacillaceae</taxon>
        <taxon>Effusibacillus</taxon>
    </lineage>
</organism>